<sequence>MDRYAPHARPPADKIPGELTELIAERDKIAERANAARRRVDDLADQRHDLEAEKADRDAATAAARAGKPIPPPTAVPELAEGRDQAKREAEAQRAALAAVVADLSTACYNARAALEESEAKRRTAVRTKIEKQAEQLAEAVDQEKRDRAVFDWLAGRPLDRNRATAHFIDVLPELGGHGAAGLRDPHHLALVGDAIRNAARAALTEETDR</sequence>
<evidence type="ECO:0000313" key="2">
    <source>
        <dbReference type="EMBL" id="NMI00727.1"/>
    </source>
</evidence>
<protein>
    <submittedName>
        <fullName evidence="2">Uncharacterized protein</fullName>
    </submittedName>
</protein>
<name>A0ABX1SK13_9PSEU</name>
<dbReference type="RefSeq" id="WP_169384191.1">
    <property type="nucleotide sequence ID" value="NZ_JAAXLA010000063.1"/>
</dbReference>
<reference evidence="2 3" key="1">
    <citation type="submission" date="2020-04" db="EMBL/GenBank/DDBJ databases">
        <authorList>
            <person name="Klaysubun C."/>
            <person name="Duangmal K."/>
            <person name="Lipun K."/>
        </authorList>
    </citation>
    <scope>NUCLEOTIDE SEQUENCE [LARGE SCALE GENOMIC DNA]</scope>
    <source>
        <strain evidence="2 3">K10HN5</strain>
    </source>
</reference>
<feature type="compositionally biased region" description="Basic and acidic residues" evidence="1">
    <location>
        <begin position="80"/>
        <end position="90"/>
    </location>
</feature>
<organism evidence="2 3">
    <name type="scientific">Pseudonocardia acidicola</name>
    <dbReference type="NCBI Taxonomy" id="2724939"/>
    <lineage>
        <taxon>Bacteria</taxon>
        <taxon>Bacillati</taxon>
        <taxon>Actinomycetota</taxon>
        <taxon>Actinomycetes</taxon>
        <taxon>Pseudonocardiales</taxon>
        <taxon>Pseudonocardiaceae</taxon>
        <taxon>Pseudonocardia</taxon>
    </lineage>
</organism>
<evidence type="ECO:0000256" key="1">
    <source>
        <dbReference type="SAM" id="MobiDB-lite"/>
    </source>
</evidence>
<keyword evidence="3" id="KW-1185">Reference proteome</keyword>
<feature type="compositionally biased region" description="Basic and acidic residues" evidence="1">
    <location>
        <begin position="38"/>
        <end position="59"/>
    </location>
</feature>
<feature type="region of interest" description="Disordered" evidence="1">
    <location>
        <begin position="33"/>
        <end position="90"/>
    </location>
</feature>
<dbReference type="Proteomes" id="UP000820669">
    <property type="component" value="Unassembled WGS sequence"/>
</dbReference>
<proteinExistence type="predicted"/>
<accession>A0ABX1SK13</accession>
<gene>
    <name evidence="2" type="ORF">HF526_25970</name>
</gene>
<evidence type="ECO:0000313" key="3">
    <source>
        <dbReference type="Proteomes" id="UP000820669"/>
    </source>
</evidence>
<dbReference type="EMBL" id="JAAXLA010000063">
    <property type="protein sequence ID" value="NMI00727.1"/>
    <property type="molecule type" value="Genomic_DNA"/>
</dbReference>
<comment type="caution">
    <text evidence="2">The sequence shown here is derived from an EMBL/GenBank/DDBJ whole genome shotgun (WGS) entry which is preliminary data.</text>
</comment>